<reference evidence="1" key="1">
    <citation type="submission" date="2020-08" db="EMBL/GenBank/DDBJ databases">
        <title>Multicomponent nature underlies the extraordinary mechanical properties of spider dragline silk.</title>
        <authorList>
            <person name="Kono N."/>
            <person name="Nakamura H."/>
            <person name="Mori M."/>
            <person name="Yoshida Y."/>
            <person name="Ohtoshi R."/>
            <person name="Malay A.D."/>
            <person name="Moran D.A.P."/>
            <person name="Tomita M."/>
            <person name="Numata K."/>
            <person name="Arakawa K."/>
        </authorList>
    </citation>
    <scope>NUCLEOTIDE SEQUENCE</scope>
</reference>
<proteinExistence type="predicted"/>
<protein>
    <submittedName>
        <fullName evidence="1">Uncharacterized protein</fullName>
    </submittedName>
</protein>
<dbReference type="AlphaFoldDB" id="A0A8X7BUB8"/>
<dbReference type="Proteomes" id="UP000886998">
    <property type="component" value="Unassembled WGS sequence"/>
</dbReference>
<evidence type="ECO:0000313" key="1">
    <source>
        <dbReference type="EMBL" id="GFY42319.1"/>
    </source>
</evidence>
<evidence type="ECO:0000313" key="2">
    <source>
        <dbReference type="Proteomes" id="UP000886998"/>
    </source>
</evidence>
<keyword evidence="2" id="KW-1185">Reference proteome</keyword>
<comment type="caution">
    <text evidence="1">The sequence shown here is derived from an EMBL/GenBank/DDBJ whole genome shotgun (WGS) entry which is preliminary data.</text>
</comment>
<gene>
    <name evidence="1" type="ORF">TNIN_233521</name>
</gene>
<accession>A0A8X7BUB8</accession>
<name>A0A8X7BUB8_9ARAC</name>
<sequence length="114" mass="13556">MALLEVLEPQQNRGRKNLLSFLEKKNRETLYLAQENDEWGIPNNHEIYRKYGKYGGTDCEHYKSSRISWLGHLYRYADAFPTKRVTFSKNEGTRRRGRPTTRWLGDVEKDINYA</sequence>
<dbReference type="EMBL" id="BMAV01002996">
    <property type="protein sequence ID" value="GFY42319.1"/>
    <property type="molecule type" value="Genomic_DNA"/>
</dbReference>
<organism evidence="1 2">
    <name type="scientific">Trichonephila inaurata madagascariensis</name>
    <dbReference type="NCBI Taxonomy" id="2747483"/>
    <lineage>
        <taxon>Eukaryota</taxon>
        <taxon>Metazoa</taxon>
        <taxon>Ecdysozoa</taxon>
        <taxon>Arthropoda</taxon>
        <taxon>Chelicerata</taxon>
        <taxon>Arachnida</taxon>
        <taxon>Araneae</taxon>
        <taxon>Araneomorphae</taxon>
        <taxon>Entelegynae</taxon>
        <taxon>Araneoidea</taxon>
        <taxon>Nephilidae</taxon>
        <taxon>Trichonephila</taxon>
        <taxon>Trichonephila inaurata</taxon>
    </lineage>
</organism>
<dbReference type="OrthoDB" id="410404at2759"/>